<name>A0A0H3AA97_NITV4</name>
<dbReference type="InterPro" id="IPR010090">
    <property type="entry name" value="Phage_tape_meas"/>
</dbReference>
<evidence type="ECO:0000259" key="3">
    <source>
        <dbReference type="Pfam" id="PF10145"/>
    </source>
</evidence>
<protein>
    <submittedName>
        <fullName evidence="4">Phage tail tape measure protein, TP901 family</fullName>
    </submittedName>
</protein>
<reference evidence="5" key="1">
    <citation type="journal article" date="2009" name="Environ. Microbiol.">
        <title>Contribution of mobile genetic elements to Desulfovibrio vulgaris genome plasticity.</title>
        <authorList>
            <person name="Walker C.B."/>
            <person name="Stolyar S."/>
            <person name="Chivian D."/>
            <person name="Pinel N."/>
            <person name="Gabster J.A."/>
            <person name="Dehal P.S."/>
            <person name="He Z."/>
            <person name="Yang Z.K."/>
            <person name="Yen H.C."/>
            <person name="Zhou J."/>
            <person name="Wall J.D."/>
            <person name="Hazen T.C."/>
            <person name="Arkin A.P."/>
            <person name="Stahl D.A."/>
        </authorList>
    </citation>
    <scope>NUCLEOTIDE SEQUENCE [LARGE SCALE GENOMIC DNA]</scope>
    <source>
        <strain evidence="5">DP4</strain>
    </source>
</reference>
<keyword evidence="2" id="KW-1133">Transmembrane helix</keyword>
<feature type="transmembrane region" description="Helical" evidence="2">
    <location>
        <begin position="440"/>
        <end position="463"/>
    </location>
</feature>
<feature type="transmembrane region" description="Helical" evidence="2">
    <location>
        <begin position="379"/>
        <end position="403"/>
    </location>
</feature>
<organism evidence="4 5">
    <name type="scientific">Nitratidesulfovibrio vulgaris (strain DP4)</name>
    <name type="common">Desulfovibrio vulgaris</name>
    <dbReference type="NCBI Taxonomy" id="391774"/>
    <lineage>
        <taxon>Bacteria</taxon>
        <taxon>Pseudomonadati</taxon>
        <taxon>Thermodesulfobacteriota</taxon>
        <taxon>Desulfovibrionia</taxon>
        <taxon>Desulfovibrionales</taxon>
        <taxon>Desulfovibrionaceae</taxon>
        <taxon>Nitratidesulfovibrio</taxon>
    </lineage>
</organism>
<evidence type="ECO:0000256" key="2">
    <source>
        <dbReference type="SAM" id="Phobius"/>
    </source>
</evidence>
<dbReference type="Pfam" id="PF10145">
    <property type="entry name" value="PhageMin_Tail"/>
    <property type="match status" value="1"/>
</dbReference>
<feature type="transmembrane region" description="Helical" evidence="2">
    <location>
        <begin position="409"/>
        <end position="428"/>
    </location>
</feature>
<dbReference type="EMBL" id="CP000527">
    <property type="protein sequence ID" value="ABM28475.1"/>
    <property type="molecule type" value="Genomic_DNA"/>
</dbReference>
<feature type="transmembrane region" description="Helical" evidence="2">
    <location>
        <begin position="483"/>
        <end position="503"/>
    </location>
</feature>
<accession>A0A0H3AA97</accession>
<dbReference type="PANTHER" id="PTHR37813:SF1">
    <property type="entry name" value="FELS-2 PROPHAGE PROTEIN"/>
    <property type="match status" value="1"/>
</dbReference>
<dbReference type="PANTHER" id="PTHR37813">
    <property type="entry name" value="FELS-2 PROPHAGE PROTEIN"/>
    <property type="match status" value="1"/>
</dbReference>
<dbReference type="KEGG" id="dvl:Dvul_1457"/>
<gene>
    <name evidence="4" type="ordered locus">Dvul_1457</name>
</gene>
<dbReference type="Proteomes" id="UP000009173">
    <property type="component" value="Chromosome"/>
</dbReference>
<sequence length="598" mass="61403">MALSKLQRLEFAIGLRDNASVKVAKLRASLSRLNESVTSQVTGIGAGAAGAFGAALSVQQLVAPAIDLNRALGEVASLDVDGAALKSLEAEAKAFAVQYGGTAADVVRASYDIQSAIAGLKGNELAAFTVSSGVLAKATKADVATVTSYMGTMYGIFKQQADNMGRAQWVEQLAGRTALAVQMFKTTGNEMSSAFTAIGANATAAGIRAEEQMAVLGMLQSTMGGSEAGTKYKAFLAGVGNAQKELGLSFTDRGGNMLGMVDILDRIRGKFGDTLEVAESDALKKAFGSDEAVSLIKLLLADTKGLARNIDTLGKVQGMDKARQMAARMTDVWGRLGGAINVVASSFGQVLLPPLEVLGGHIVEVLGTLNRWIGIAPNLFRWIGYLAVASVTFAGVMGLVAAVTGIGRLALVGMTGPLKLVAVAFGLLTKVTGLQTAAQWLLNSAILANPITWVVLGVLSLIAVLGDCLGWWDALKASLGDTAWGNALVETVLAVIAPFRAMYNAIAGVMGLFSGSASAPAMPGAAPDAPSVEPPAPVASLEAARTPVVPSAGLMREGGKVFAKGGNSKTTTIGTVNITTDKPMDAALMKEQIELAAG</sequence>
<evidence type="ECO:0000256" key="1">
    <source>
        <dbReference type="ARBA" id="ARBA00022612"/>
    </source>
</evidence>
<dbReference type="HOGENOM" id="CLU_016931_0_0_7"/>
<feature type="domain" description="Phage tail tape measure protein" evidence="3">
    <location>
        <begin position="91"/>
        <end position="288"/>
    </location>
</feature>
<evidence type="ECO:0000313" key="4">
    <source>
        <dbReference type="EMBL" id="ABM28475.1"/>
    </source>
</evidence>
<keyword evidence="2" id="KW-0812">Transmembrane</keyword>
<keyword evidence="1" id="KW-1188">Viral release from host cell</keyword>
<dbReference type="RefSeq" id="WP_011792272.1">
    <property type="nucleotide sequence ID" value="NC_008751.1"/>
</dbReference>
<keyword evidence="2" id="KW-0472">Membrane</keyword>
<dbReference type="NCBIfam" id="TIGR01760">
    <property type="entry name" value="tape_meas_TP901"/>
    <property type="match status" value="1"/>
</dbReference>
<proteinExistence type="predicted"/>
<dbReference type="AlphaFoldDB" id="A0A0H3AA97"/>
<evidence type="ECO:0000313" key="5">
    <source>
        <dbReference type="Proteomes" id="UP000009173"/>
    </source>
</evidence>